<dbReference type="Proteomes" id="UP000044098">
    <property type="component" value="Unassembled WGS sequence"/>
</dbReference>
<evidence type="ECO:0000313" key="1">
    <source>
        <dbReference type="EMBL" id="CUJ13819.1"/>
    </source>
</evidence>
<evidence type="ECO:0000313" key="2">
    <source>
        <dbReference type="Proteomes" id="UP000044098"/>
    </source>
</evidence>
<proteinExistence type="predicted"/>
<accession>A0AAD2IZY1</accession>
<dbReference type="AlphaFoldDB" id="A0AAD2IZY1"/>
<reference evidence="1 2" key="1">
    <citation type="submission" date="2015-09" db="EMBL/GenBank/DDBJ databases">
        <authorList>
            <consortium name="Pathogen Informatics"/>
        </authorList>
    </citation>
    <scope>NUCLEOTIDE SEQUENCE [LARGE SCALE GENOMIC DNA]</scope>
    <source>
        <strain evidence="1 2">2789STDY5608625</strain>
    </source>
</reference>
<name>A0AAD2IZY1_ACHAE</name>
<comment type="caution">
    <text evidence="1">The sequence shown here is derived from an EMBL/GenBank/DDBJ whole genome shotgun (WGS) entry which is preliminary data.</text>
</comment>
<dbReference type="EMBL" id="CYTK01000004">
    <property type="protein sequence ID" value="CUJ13819.1"/>
    <property type="molecule type" value="Genomic_DNA"/>
</dbReference>
<sequence length="35" mass="3978">MKDPYKTLMIARVVLLALIWLAGLLLVLASVWRLP</sequence>
<protein>
    <submittedName>
        <fullName evidence="1">Uncharacterized protein</fullName>
    </submittedName>
</protein>
<gene>
    <name evidence="1" type="ORF">ERS370000_02858</name>
</gene>
<organism evidence="1 2">
    <name type="scientific">Achromobacter aegrifaciens</name>
    <dbReference type="NCBI Taxonomy" id="1287736"/>
    <lineage>
        <taxon>Bacteria</taxon>
        <taxon>Pseudomonadati</taxon>
        <taxon>Pseudomonadota</taxon>
        <taxon>Betaproteobacteria</taxon>
        <taxon>Burkholderiales</taxon>
        <taxon>Alcaligenaceae</taxon>
        <taxon>Achromobacter</taxon>
    </lineage>
</organism>